<dbReference type="Proteomes" id="UP001595976">
    <property type="component" value="Unassembled WGS sequence"/>
</dbReference>
<feature type="compositionally biased region" description="Low complexity" evidence="1">
    <location>
        <begin position="69"/>
        <end position="82"/>
    </location>
</feature>
<organism evidence="2 3">
    <name type="scientific">Bosea minatitlanensis</name>
    <dbReference type="NCBI Taxonomy" id="128782"/>
    <lineage>
        <taxon>Bacteria</taxon>
        <taxon>Pseudomonadati</taxon>
        <taxon>Pseudomonadota</taxon>
        <taxon>Alphaproteobacteria</taxon>
        <taxon>Hyphomicrobiales</taxon>
        <taxon>Boseaceae</taxon>
        <taxon>Bosea</taxon>
    </lineage>
</organism>
<feature type="compositionally biased region" description="Pro residues" evidence="1">
    <location>
        <begin position="54"/>
        <end position="68"/>
    </location>
</feature>
<dbReference type="EMBL" id="JBHSLI010000005">
    <property type="protein sequence ID" value="MFC5294061.1"/>
    <property type="molecule type" value="Genomic_DNA"/>
</dbReference>
<feature type="compositionally biased region" description="Low complexity" evidence="1">
    <location>
        <begin position="93"/>
        <end position="114"/>
    </location>
</feature>
<gene>
    <name evidence="2" type="ORF">ACFPK2_13795</name>
</gene>
<feature type="region of interest" description="Disordered" evidence="1">
    <location>
        <begin position="44"/>
        <end position="146"/>
    </location>
</feature>
<sequence>MLSISNHLAVILTGLALCGCMQRLPTAESLTRPTAEAFARLGSWTPWGAKPEPEPPPIVAELPPPAPEALPAARLPEPVAPAARRHRERPRPESAARLATAKRVPVAPVRAAPPAEEPPALVPARMSCQTTAQPGERVRMECRPAD</sequence>
<reference evidence="3" key="1">
    <citation type="journal article" date="2019" name="Int. J. Syst. Evol. Microbiol.">
        <title>The Global Catalogue of Microorganisms (GCM) 10K type strain sequencing project: providing services to taxonomists for standard genome sequencing and annotation.</title>
        <authorList>
            <consortium name="The Broad Institute Genomics Platform"/>
            <consortium name="The Broad Institute Genome Sequencing Center for Infectious Disease"/>
            <person name="Wu L."/>
            <person name="Ma J."/>
        </authorList>
    </citation>
    <scope>NUCLEOTIDE SEQUENCE [LARGE SCALE GENOMIC DNA]</scope>
    <source>
        <strain evidence="3">CGMCC 1.15643</strain>
    </source>
</reference>
<proteinExistence type="predicted"/>
<comment type="caution">
    <text evidence="2">The sequence shown here is derived from an EMBL/GenBank/DDBJ whole genome shotgun (WGS) entry which is preliminary data.</text>
</comment>
<protein>
    <submittedName>
        <fullName evidence="2">Uncharacterized protein</fullName>
    </submittedName>
</protein>
<dbReference type="RefSeq" id="WP_158448239.1">
    <property type="nucleotide sequence ID" value="NZ_JAOAOS010000005.1"/>
</dbReference>
<keyword evidence="3" id="KW-1185">Reference proteome</keyword>
<name>A0ABW0F671_9HYPH</name>
<accession>A0ABW0F671</accession>
<evidence type="ECO:0000313" key="3">
    <source>
        <dbReference type="Proteomes" id="UP001595976"/>
    </source>
</evidence>
<evidence type="ECO:0000256" key="1">
    <source>
        <dbReference type="SAM" id="MobiDB-lite"/>
    </source>
</evidence>
<evidence type="ECO:0000313" key="2">
    <source>
        <dbReference type="EMBL" id="MFC5294061.1"/>
    </source>
</evidence>
<feature type="compositionally biased region" description="Basic and acidic residues" evidence="1">
    <location>
        <begin position="136"/>
        <end position="146"/>
    </location>
</feature>